<proteinExistence type="predicted"/>
<protein>
    <submittedName>
        <fullName evidence="1">Uncharacterized protein</fullName>
    </submittedName>
</protein>
<organism evidence="1 2">
    <name type="scientific">Acidianus brierleyi</name>
    <dbReference type="NCBI Taxonomy" id="41673"/>
    <lineage>
        <taxon>Archaea</taxon>
        <taxon>Thermoproteota</taxon>
        <taxon>Thermoprotei</taxon>
        <taxon>Sulfolobales</taxon>
        <taxon>Sulfolobaceae</taxon>
        <taxon>Acidianus</taxon>
    </lineage>
</organism>
<keyword evidence="2" id="KW-1185">Reference proteome</keyword>
<evidence type="ECO:0000313" key="2">
    <source>
        <dbReference type="Proteomes" id="UP000248044"/>
    </source>
</evidence>
<dbReference type="Proteomes" id="UP000248044">
    <property type="component" value="Chromosome"/>
</dbReference>
<dbReference type="KEGG" id="abri:DFR85_06240"/>
<sequence>MLRPLVAVDLNSRIDYLTLYKFMEGLLKKFKVVDTVFIMDDKSIVEIDENKVFRVSDSYSFVEVVRNLKELSEKKGTLDLKSLIMLQKELGRSLVVLVSNRKARSLGNLLIVFDGKKVKTLAGN</sequence>
<evidence type="ECO:0000313" key="1">
    <source>
        <dbReference type="EMBL" id="AWR94252.1"/>
    </source>
</evidence>
<dbReference type="EMBL" id="CP029289">
    <property type="protein sequence ID" value="AWR94252.1"/>
    <property type="molecule type" value="Genomic_DNA"/>
</dbReference>
<dbReference type="AlphaFoldDB" id="A0A2U9IE02"/>
<reference evidence="1 2" key="1">
    <citation type="submission" date="2018-05" db="EMBL/GenBank/DDBJ databases">
        <title>Complete Genome Sequences of Extremely Thermoacidophilic, Metal-Mobilizing Type-Strain Members of the Archaeal Family Sulfolobaceae: Acidianus brierleyi DSM-1651T, Acidianus sulfidivorans DSM-18786T, Metallosphaera hakonensis DSM-7519T, and Metallosphaera prunae DSM-10039T.</title>
        <authorList>
            <person name="Counts J.A."/>
            <person name="Kelly R.M."/>
        </authorList>
    </citation>
    <scope>NUCLEOTIDE SEQUENCE [LARGE SCALE GENOMIC DNA]</scope>
    <source>
        <strain evidence="1 2">DSM 1651</strain>
    </source>
</reference>
<gene>
    <name evidence="1" type="ORF">DFR85_06240</name>
</gene>
<dbReference type="OrthoDB" id="43390at2157"/>
<dbReference type="GeneID" id="36831738"/>
<accession>A0A2U9IE02</accession>
<name>A0A2U9IE02_9CREN</name>
<dbReference type="RefSeq" id="WP_110270133.1">
    <property type="nucleotide sequence ID" value="NZ_CP029289.2"/>
</dbReference>